<evidence type="ECO:0000313" key="2">
    <source>
        <dbReference type="Proteomes" id="UP000603453"/>
    </source>
</evidence>
<accession>A0A8H7QG27</accession>
<evidence type="ECO:0000313" key="1">
    <source>
        <dbReference type="EMBL" id="KAG2191772.1"/>
    </source>
</evidence>
<comment type="caution">
    <text evidence="1">The sequence shown here is derived from an EMBL/GenBank/DDBJ whole genome shotgun (WGS) entry which is preliminary data.</text>
</comment>
<name>A0A8H7QG27_9FUNG</name>
<dbReference type="AlphaFoldDB" id="A0A8H7QG27"/>
<dbReference type="OrthoDB" id="10367488at2759"/>
<keyword evidence="2" id="KW-1185">Reference proteome</keyword>
<sequence>MSHLPGVLSFWKDPERPIDMILLQSDQPESFGKEEHLCY</sequence>
<reference evidence="1" key="1">
    <citation type="submission" date="2020-12" db="EMBL/GenBank/DDBJ databases">
        <title>Metabolic potential, ecology and presence of endohyphal bacteria is reflected in genomic diversity of Mucoromycotina.</title>
        <authorList>
            <person name="Muszewska A."/>
            <person name="Okrasinska A."/>
            <person name="Steczkiewicz K."/>
            <person name="Drgas O."/>
            <person name="Orlowska M."/>
            <person name="Perlinska-Lenart U."/>
            <person name="Aleksandrzak-Piekarczyk T."/>
            <person name="Szatraj K."/>
            <person name="Zielenkiewicz U."/>
            <person name="Pilsyk S."/>
            <person name="Malc E."/>
            <person name="Mieczkowski P."/>
            <person name="Kruszewska J.S."/>
            <person name="Biernat P."/>
            <person name="Pawlowska J."/>
        </authorList>
    </citation>
    <scope>NUCLEOTIDE SEQUENCE</scope>
    <source>
        <strain evidence="1">WA0000017839</strain>
    </source>
</reference>
<proteinExistence type="predicted"/>
<dbReference type="Proteomes" id="UP000603453">
    <property type="component" value="Unassembled WGS sequence"/>
</dbReference>
<organism evidence="1 2">
    <name type="scientific">Mucor saturninus</name>
    <dbReference type="NCBI Taxonomy" id="64648"/>
    <lineage>
        <taxon>Eukaryota</taxon>
        <taxon>Fungi</taxon>
        <taxon>Fungi incertae sedis</taxon>
        <taxon>Mucoromycota</taxon>
        <taxon>Mucoromycotina</taxon>
        <taxon>Mucoromycetes</taxon>
        <taxon>Mucorales</taxon>
        <taxon>Mucorineae</taxon>
        <taxon>Mucoraceae</taxon>
        <taxon>Mucor</taxon>
    </lineage>
</organism>
<gene>
    <name evidence="1" type="ORF">INT47_012822</name>
</gene>
<dbReference type="EMBL" id="JAEPRD010000354">
    <property type="protein sequence ID" value="KAG2191772.1"/>
    <property type="molecule type" value="Genomic_DNA"/>
</dbReference>
<feature type="non-terminal residue" evidence="1">
    <location>
        <position position="39"/>
    </location>
</feature>
<protein>
    <submittedName>
        <fullName evidence="1">Uncharacterized protein</fullName>
    </submittedName>
</protein>